<keyword evidence="1" id="KW-0812">Transmembrane</keyword>
<evidence type="ECO:0000313" key="3">
    <source>
        <dbReference type="WBParaSite" id="nRc.2.0.1.t07189-RA"/>
    </source>
</evidence>
<name>A0A915I0G1_ROMCU</name>
<organism evidence="2 3">
    <name type="scientific">Romanomermis culicivorax</name>
    <name type="common">Nematode worm</name>
    <dbReference type="NCBI Taxonomy" id="13658"/>
    <lineage>
        <taxon>Eukaryota</taxon>
        <taxon>Metazoa</taxon>
        <taxon>Ecdysozoa</taxon>
        <taxon>Nematoda</taxon>
        <taxon>Enoplea</taxon>
        <taxon>Dorylaimia</taxon>
        <taxon>Mermithida</taxon>
        <taxon>Mermithoidea</taxon>
        <taxon>Mermithidae</taxon>
        <taxon>Romanomermis</taxon>
    </lineage>
</organism>
<feature type="transmembrane region" description="Helical" evidence="1">
    <location>
        <begin position="53"/>
        <end position="75"/>
    </location>
</feature>
<protein>
    <submittedName>
        <fullName evidence="3">Uncharacterized protein</fullName>
    </submittedName>
</protein>
<feature type="transmembrane region" description="Helical" evidence="1">
    <location>
        <begin position="81"/>
        <end position="104"/>
    </location>
</feature>
<keyword evidence="1" id="KW-1133">Transmembrane helix</keyword>
<evidence type="ECO:0000313" key="2">
    <source>
        <dbReference type="Proteomes" id="UP000887565"/>
    </source>
</evidence>
<sequence length="184" mass="20251">MQSRCGHDHIMGVKVILKNMQLESFIRTKHRSDGGKPLCKVTQYRKGISKPQLSIFIFNHYVIVDDFLFFLIFFGRFFPEPLLFFLLHASLPGVVVVLGGRLLLNGDGGWNFVGRRRAATFSAPRFTGFVAACGPSGVIVFGTGSTFSLFSASPGSSSLLLFLRQDFRALDRRAHAASSSSAVT</sequence>
<feature type="transmembrane region" description="Helical" evidence="1">
    <location>
        <begin position="125"/>
        <end position="141"/>
    </location>
</feature>
<dbReference type="Proteomes" id="UP000887565">
    <property type="component" value="Unplaced"/>
</dbReference>
<evidence type="ECO:0000256" key="1">
    <source>
        <dbReference type="SAM" id="Phobius"/>
    </source>
</evidence>
<keyword evidence="2" id="KW-1185">Reference proteome</keyword>
<dbReference type="AlphaFoldDB" id="A0A915I0G1"/>
<proteinExistence type="predicted"/>
<dbReference type="WBParaSite" id="nRc.2.0.1.t07189-RA">
    <property type="protein sequence ID" value="nRc.2.0.1.t07189-RA"/>
    <property type="gene ID" value="nRc.2.0.1.g07189"/>
</dbReference>
<keyword evidence="1" id="KW-0472">Membrane</keyword>
<reference evidence="3" key="1">
    <citation type="submission" date="2022-11" db="UniProtKB">
        <authorList>
            <consortium name="WormBaseParasite"/>
        </authorList>
    </citation>
    <scope>IDENTIFICATION</scope>
</reference>
<accession>A0A915I0G1</accession>